<sequence>MRDDDLAFIDSMQRDLRNVRWAEPAELRARARRRSRRAVAAAAVAVLALTSGAAFVVSGHAAPPAPAPVAAIPSATPWSATDVPAEVLLQPVDLRPAGITPWSDAGLEEEIRLDQMLEFCRQDQGLRTEWVKSRYSRSTTLLRQRPGTTDPSEWQAVALQDVYRLAAQDGERLFDGLPALLAPCRAWRSAGPVEWKGKRIQAEVVHSWQTVDSGFAGDESVLVRHTVGQGRRLDTGASLGAASPPSDQAVVRVGDLVTVLRTGPGGDEVALRDLARVAAERLCVAANPGC</sequence>
<gene>
    <name evidence="1" type="ORF">GA0070215_11468</name>
</gene>
<proteinExistence type="predicted"/>
<reference evidence="2" key="1">
    <citation type="submission" date="2016-06" db="EMBL/GenBank/DDBJ databases">
        <authorList>
            <person name="Varghese N."/>
        </authorList>
    </citation>
    <scope>NUCLEOTIDE SEQUENCE [LARGE SCALE GENOMIC DNA]</scope>
    <source>
        <strain evidence="2">DSM 45555</strain>
    </source>
</reference>
<evidence type="ECO:0000313" key="1">
    <source>
        <dbReference type="EMBL" id="SCF27379.1"/>
    </source>
</evidence>
<organism evidence="1 2">
    <name type="scientific">Micromonospora marina</name>
    <dbReference type="NCBI Taxonomy" id="307120"/>
    <lineage>
        <taxon>Bacteria</taxon>
        <taxon>Bacillati</taxon>
        <taxon>Actinomycetota</taxon>
        <taxon>Actinomycetes</taxon>
        <taxon>Micromonosporales</taxon>
        <taxon>Micromonosporaceae</taxon>
        <taxon>Micromonospora</taxon>
    </lineage>
</organism>
<keyword evidence="2" id="KW-1185">Reference proteome</keyword>
<accession>A0A1C4Z2X7</accession>
<name>A0A1C4Z2X7_9ACTN</name>
<protein>
    <submittedName>
        <fullName evidence="1">Uncharacterized protein</fullName>
    </submittedName>
</protein>
<dbReference type="AlphaFoldDB" id="A0A1C4Z2X7"/>
<dbReference type="Proteomes" id="UP000198551">
    <property type="component" value="Unassembled WGS sequence"/>
</dbReference>
<evidence type="ECO:0000313" key="2">
    <source>
        <dbReference type="Proteomes" id="UP000198551"/>
    </source>
</evidence>
<dbReference type="EMBL" id="FMCV01000014">
    <property type="protein sequence ID" value="SCF27379.1"/>
    <property type="molecule type" value="Genomic_DNA"/>
</dbReference>
<dbReference type="RefSeq" id="WP_091047475.1">
    <property type="nucleotide sequence ID" value="NZ_FMCV01000014.1"/>
</dbReference>